<organism evidence="2 3">
    <name type="scientific">Leptospira borgpetersenii serovar Hardjo-bovis str. Sponselee</name>
    <dbReference type="NCBI Taxonomy" id="1303729"/>
    <lineage>
        <taxon>Bacteria</taxon>
        <taxon>Pseudomonadati</taxon>
        <taxon>Spirochaetota</taxon>
        <taxon>Spirochaetia</taxon>
        <taxon>Leptospirales</taxon>
        <taxon>Leptospiraceae</taxon>
        <taxon>Leptospira</taxon>
    </lineage>
</organism>
<accession>M6C6F7</accession>
<dbReference type="PATRIC" id="fig|1218567.3.peg.531"/>
<dbReference type="Proteomes" id="UP000011873">
    <property type="component" value="Unassembled WGS sequence"/>
</dbReference>
<sequence>MIANLYSRKIVSFKLYPSLETEGRIHALKMALAQIPKDKKIIHHSDRGTQFCSKDYTDIPFNEGHRISMTEENHCYENPVAERINKTLNSNSGYIILLIVLKKLKSPSIKPPAFTTHSGCISISVISLLILFIKLHNFCQLDFRSLQFLRKAVCFFIFISCILNS</sequence>
<proteinExistence type="predicted"/>
<protein>
    <submittedName>
        <fullName evidence="2">Integrase core domain protein</fullName>
    </submittedName>
</protein>
<keyword evidence="1" id="KW-0472">Membrane</keyword>
<evidence type="ECO:0000313" key="2">
    <source>
        <dbReference type="EMBL" id="EMJ84358.1"/>
    </source>
</evidence>
<dbReference type="GO" id="GO:0003676">
    <property type="term" value="F:nucleic acid binding"/>
    <property type="evidence" value="ECO:0007669"/>
    <property type="project" value="InterPro"/>
</dbReference>
<gene>
    <name evidence="2" type="ORF">LEP1GSC016_1960</name>
</gene>
<reference evidence="2 3" key="1">
    <citation type="submission" date="2013-01" db="EMBL/GenBank/DDBJ databases">
        <authorList>
            <person name="Harkins D.M."/>
            <person name="Durkin A.S."/>
            <person name="Brinkac L.M."/>
            <person name="Haft D.H."/>
            <person name="Selengut J.D."/>
            <person name="Sanka R."/>
            <person name="DePew J."/>
            <person name="Purushe J."/>
            <person name="Galloway R.L."/>
            <person name="Vinetz J.M."/>
            <person name="Sutton G.G."/>
            <person name="Nierman W.C."/>
            <person name="Fouts D.E."/>
        </authorList>
    </citation>
    <scope>NUCLEOTIDE SEQUENCE [LARGE SCALE GENOMIC DNA]</scope>
    <source>
        <strain evidence="2 3">Sponselee CDC</strain>
    </source>
</reference>
<evidence type="ECO:0000313" key="3">
    <source>
        <dbReference type="Proteomes" id="UP000011873"/>
    </source>
</evidence>
<dbReference type="InterPro" id="IPR036397">
    <property type="entry name" value="RNaseH_sf"/>
</dbReference>
<dbReference type="PANTHER" id="PTHR46889:SF5">
    <property type="entry name" value="INTEGRASE PROTEIN"/>
    <property type="match status" value="1"/>
</dbReference>
<dbReference type="PANTHER" id="PTHR46889">
    <property type="entry name" value="TRANSPOSASE INSF FOR INSERTION SEQUENCE IS3B-RELATED"/>
    <property type="match status" value="1"/>
</dbReference>
<name>M6C6F7_LEPBO</name>
<dbReference type="AlphaFoldDB" id="M6C6F7"/>
<dbReference type="InterPro" id="IPR012337">
    <property type="entry name" value="RNaseH-like_sf"/>
</dbReference>
<evidence type="ECO:0000256" key="1">
    <source>
        <dbReference type="SAM" id="Phobius"/>
    </source>
</evidence>
<keyword evidence="1" id="KW-0812">Transmembrane</keyword>
<dbReference type="Gene3D" id="3.30.420.10">
    <property type="entry name" value="Ribonuclease H-like superfamily/Ribonuclease H"/>
    <property type="match status" value="1"/>
</dbReference>
<feature type="transmembrane region" description="Helical" evidence="1">
    <location>
        <begin position="112"/>
        <end position="133"/>
    </location>
</feature>
<comment type="caution">
    <text evidence="2">The sequence shown here is derived from an EMBL/GenBank/DDBJ whole genome shotgun (WGS) entry which is preliminary data.</text>
</comment>
<dbReference type="SUPFAM" id="SSF53098">
    <property type="entry name" value="Ribonuclease H-like"/>
    <property type="match status" value="1"/>
</dbReference>
<dbReference type="InterPro" id="IPR050900">
    <property type="entry name" value="Transposase_IS3/IS150/IS904"/>
</dbReference>
<keyword evidence="1" id="KW-1133">Transmembrane helix</keyword>
<dbReference type="EMBL" id="ANMU01000021">
    <property type="protein sequence ID" value="EMJ84358.1"/>
    <property type="molecule type" value="Genomic_DNA"/>
</dbReference>